<evidence type="ECO:0000256" key="9">
    <source>
        <dbReference type="ARBA" id="ARBA00022917"/>
    </source>
</evidence>
<dbReference type="CDD" id="cd07962">
    <property type="entry name" value="Anticodon_Ia_Val"/>
    <property type="match status" value="1"/>
</dbReference>
<dbReference type="Gene3D" id="3.40.50.620">
    <property type="entry name" value="HUPs"/>
    <property type="match status" value="2"/>
</dbReference>
<evidence type="ECO:0000256" key="14">
    <source>
        <dbReference type="ARBA" id="ARBA00072234"/>
    </source>
</evidence>
<evidence type="ECO:0000256" key="7">
    <source>
        <dbReference type="ARBA" id="ARBA00022741"/>
    </source>
</evidence>
<feature type="compositionally biased region" description="Basic and acidic residues" evidence="17">
    <location>
        <begin position="24"/>
        <end position="44"/>
    </location>
</feature>
<dbReference type="RefSeq" id="XP_040743696.1">
    <property type="nucleotide sequence ID" value="XM_040883544.1"/>
</dbReference>
<evidence type="ECO:0000259" key="20">
    <source>
        <dbReference type="Pfam" id="PF10458"/>
    </source>
</evidence>
<keyword evidence="5" id="KW-0963">Cytoplasm</keyword>
<dbReference type="GO" id="GO:0006438">
    <property type="term" value="P:valyl-tRNA aminoacylation"/>
    <property type="evidence" value="ECO:0007669"/>
    <property type="project" value="InterPro"/>
</dbReference>
<keyword evidence="16" id="KW-0175">Coiled coil</keyword>
<dbReference type="InterPro" id="IPR009080">
    <property type="entry name" value="tRNAsynth_Ia_anticodon-bd"/>
</dbReference>
<dbReference type="NCBIfam" id="NF004349">
    <property type="entry name" value="PRK05729.1"/>
    <property type="match status" value="1"/>
</dbReference>
<evidence type="ECO:0000256" key="6">
    <source>
        <dbReference type="ARBA" id="ARBA00022598"/>
    </source>
</evidence>
<evidence type="ECO:0000256" key="11">
    <source>
        <dbReference type="ARBA" id="ARBA00029936"/>
    </source>
</evidence>
<dbReference type="GO" id="GO:0002161">
    <property type="term" value="F:aminoacyl-tRNA deacylase activity"/>
    <property type="evidence" value="ECO:0007669"/>
    <property type="project" value="InterPro"/>
</dbReference>
<dbReference type="CDD" id="cd00817">
    <property type="entry name" value="ValRS_core"/>
    <property type="match status" value="1"/>
</dbReference>
<comment type="caution">
    <text evidence="21">The sequence shown here is derived from an EMBL/GenBank/DDBJ whole genome shotgun (WGS) entry which is preliminary data.</text>
</comment>
<dbReference type="Gene3D" id="3.90.740.10">
    <property type="entry name" value="Valyl/Leucyl/Isoleucyl-tRNA synthetase, editing domain"/>
    <property type="match status" value="1"/>
</dbReference>
<organism evidence="21 22">
    <name type="scientific">Linderina pennispora</name>
    <dbReference type="NCBI Taxonomy" id="61395"/>
    <lineage>
        <taxon>Eukaryota</taxon>
        <taxon>Fungi</taxon>
        <taxon>Fungi incertae sedis</taxon>
        <taxon>Zoopagomycota</taxon>
        <taxon>Kickxellomycotina</taxon>
        <taxon>Kickxellomycetes</taxon>
        <taxon>Kickxellales</taxon>
        <taxon>Kickxellaceae</taxon>
        <taxon>Linderina</taxon>
    </lineage>
</organism>
<evidence type="ECO:0000313" key="21">
    <source>
        <dbReference type="EMBL" id="ORX70058.1"/>
    </source>
</evidence>
<evidence type="ECO:0000256" key="4">
    <source>
        <dbReference type="ARBA" id="ARBA00013169"/>
    </source>
</evidence>
<keyword evidence="7 15" id="KW-0547">Nucleotide-binding</keyword>
<dbReference type="SUPFAM" id="SSF52374">
    <property type="entry name" value="Nucleotidylyl transferase"/>
    <property type="match status" value="1"/>
</dbReference>
<proteinExistence type="inferred from homology"/>
<dbReference type="Pfam" id="PF00133">
    <property type="entry name" value="tRNA-synt_1"/>
    <property type="match status" value="1"/>
</dbReference>
<evidence type="ECO:0000313" key="22">
    <source>
        <dbReference type="Proteomes" id="UP000193922"/>
    </source>
</evidence>
<feature type="compositionally biased region" description="Basic and acidic residues" evidence="17">
    <location>
        <begin position="52"/>
        <end position="72"/>
    </location>
</feature>
<dbReference type="InterPro" id="IPR013155">
    <property type="entry name" value="M/V/L/I-tRNA-synth_anticd-bd"/>
</dbReference>
<dbReference type="InterPro" id="IPR002300">
    <property type="entry name" value="aa-tRNA-synth_Ia"/>
</dbReference>
<dbReference type="EMBL" id="MCFD01000006">
    <property type="protein sequence ID" value="ORX70058.1"/>
    <property type="molecule type" value="Genomic_DNA"/>
</dbReference>
<dbReference type="Gene3D" id="1.10.730.10">
    <property type="entry name" value="Isoleucyl-tRNA Synthetase, Domain 1"/>
    <property type="match status" value="1"/>
</dbReference>
<dbReference type="GO" id="GO:0005829">
    <property type="term" value="C:cytosol"/>
    <property type="evidence" value="ECO:0007669"/>
    <property type="project" value="TreeGrafter"/>
</dbReference>
<dbReference type="GeneID" id="63800192"/>
<dbReference type="GO" id="GO:0004832">
    <property type="term" value="F:valine-tRNA ligase activity"/>
    <property type="evidence" value="ECO:0007669"/>
    <property type="project" value="UniProtKB-EC"/>
</dbReference>
<dbReference type="SUPFAM" id="SSF47323">
    <property type="entry name" value="Anticodon-binding domain of a subclass of class I aminoacyl-tRNA synthetases"/>
    <property type="match status" value="1"/>
</dbReference>
<dbReference type="OrthoDB" id="629407at2759"/>
<dbReference type="InterPro" id="IPR033705">
    <property type="entry name" value="Anticodon_Ia_Val"/>
</dbReference>
<dbReference type="InterPro" id="IPR001412">
    <property type="entry name" value="aa-tRNA-synth_I_CS"/>
</dbReference>
<keyword evidence="22" id="KW-1185">Reference proteome</keyword>
<evidence type="ECO:0000256" key="10">
    <source>
        <dbReference type="ARBA" id="ARBA00023146"/>
    </source>
</evidence>
<reference evidence="21 22" key="1">
    <citation type="submission" date="2016-07" db="EMBL/GenBank/DDBJ databases">
        <title>Pervasive Adenine N6-methylation of Active Genes in Fungi.</title>
        <authorList>
            <consortium name="DOE Joint Genome Institute"/>
            <person name="Mondo S.J."/>
            <person name="Dannebaum R.O."/>
            <person name="Kuo R.C."/>
            <person name="Labutti K."/>
            <person name="Haridas S."/>
            <person name="Kuo A."/>
            <person name="Salamov A."/>
            <person name="Ahrendt S.R."/>
            <person name="Lipzen A."/>
            <person name="Sullivan W."/>
            <person name="Andreopoulos W.B."/>
            <person name="Clum A."/>
            <person name="Lindquist E."/>
            <person name="Daum C."/>
            <person name="Ramamoorthy G.K."/>
            <person name="Gryganskyi A."/>
            <person name="Culley D."/>
            <person name="Magnuson J.K."/>
            <person name="James T.Y."/>
            <person name="O'Malley M.A."/>
            <person name="Stajich J.E."/>
            <person name="Spatafora J.W."/>
            <person name="Visel A."/>
            <person name="Grigoriev I.V."/>
        </authorList>
    </citation>
    <scope>NUCLEOTIDE SEQUENCE [LARGE SCALE GENOMIC DNA]</scope>
    <source>
        <strain evidence="21 22">ATCC 12442</strain>
    </source>
</reference>
<dbReference type="Pfam" id="PF10458">
    <property type="entry name" value="Val_tRNA-synt_C"/>
    <property type="match status" value="1"/>
</dbReference>
<evidence type="ECO:0000256" key="3">
    <source>
        <dbReference type="ARBA" id="ARBA00005594"/>
    </source>
</evidence>
<feature type="region of interest" description="Disordered" evidence="17">
    <location>
        <begin position="1"/>
        <end position="74"/>
    </location>
</feature>
<keyword evidence="10 15" id="KW-0030">Aminoacyl-tRNA synthetase</keyword>
<accession>A0A1Y1W9R6</accession>
<dbReference type="STRING" id="61395.A0A1Y1W9R6"/>
<dbReference type="FunFam" id="3.90.740.10:FF:000005">
    <property type="entry name" value="Valine--tRNA ligase, mitochondrial"/>
    <property type="match status" value="1"/>
</dbReference>
<dbReference type="PROSITE" id="PS00178">
    <property type="entry name" value="AA_TRNA_LIGASE_I"/>
    <property type="match status" value="1"/>
</dbReference>
<dbReference type="InterPro" id="IPR002303">
    <property type="entry name" value="Valyl-tRNA_ligase"/>
</dbReference>
<evidence type="ECO:0000259" key="19">
    <source>
        <dbReference type="Pfam" id="PF08264"/>
    </source>
</evidence>
<dbReference type="FunFam" id="1.10.730.10:FF:000009">
    <property type="entry name" value="Valine--tRNA ligase, mitochondrial"/>
    <property type="match status" value="1"/>
</dbReference>
<evidence type="ECO:0000256" key="5">
    <source>
        <dbReference type="ARBA" id="ARBA00022490"/>
    </source>
</evidence>
<sequence>MALDNEQTSTPPAPATPNNGNEASKAKNEAKNEAKRKAKMEKFLAKQAALAAKKDAAKDKVAAPKKEKEPKVAKAKPAFVNTTPAGEKKDMSQAMADSYEPEAVEAAWYSWWEKEGFFTPEELDKPNPKGRFVMATPPPNVTGKLHIGHALFISIQDSLVRWNRMRGVTTLFIPGADHAGIATQAVVEKQLWKNSQLTKYDLGRDKFVDKVWDWKNEYGDKIMNQIRRLGSSYDWTRERFTLDDILSRATRETFCRLFNDGIIYRSSRLVNWCHVLNTALSNLEVENKELPGRMLMTVPGYPAQEKFEFGVLVHFAYPVEDSDERIVVATTRIETMLGDSAIAVHPNDERYKHLHGKFVVHPFNGRRIPIITDGEAVDMEFGTGAVKMTPAHDHNDYKVGKRHGLEFINILNDDGTMNENAGPYAGMRRFHVRRQIIDDLKAKGLYVDTTDNPMTVPICTRSGDIIEPLMKPQWWVRCKGLAEPAMEAVRSGKLDITPMTSEKEWFRWLENIQDWCISRQLWWGHRIPAYFVRIEGQNNDTSSSEYWVVGHNEAEARQRAEEKFPGTKFTLEQDPDVLDTWFSSGLWPFAVLGWPDKTSDMEKYYPTQLLETGWDILFFWVARMVMLGIYVTGEVPFSKVFCHAMVRDAQGRKMSKSLGNVIDPIDVIQGISLADLHAQLENGNLDPREVVKAKKGQTADFPDGIPECGTDALRFTLCAYTSAGRDVNLNVLRVDGYRKFCNKLWNATRFALMKLGDDFKPRAEMGLGGAESLAERWILHKLNIAARDVNAGLAEMNFMAATTAVYSFWLYDLCDVYIEYIKPITTPEADADARRSAQETLYTCLEQGLKLLHPFMPFVTEELWQRLPHRASETSRTICLAEFPEPHAEYESPQAERDFDLVMSIVKAGRSLVTDYHVTSKATIYIAPTTAAAHALATSEAPGICTLIKGCSEVIALQPAEAVPAGCAVLSVNDEVAVHLMVRGRVDIDQEIKKIEQKIAKADKAREALLSKTNIADYIDRVPTDVREQNETKLSNYTAEIEALGLAIKTFLSLKGSD</sequence>
<dbReference type="Pfam" id="PF08264">
    <property type="entry name" value="Anticodon_1"/>
    <property type="match status" value="1"/>
</dbReference>
<dbReference type="Gene3D" id="1.10.287.380">
    <property type="entry name" value="Valyl-tRNA synthetase, C-terminal domain"/>
    <property type="match status" value="1"/>
</dbReference>
<evidence type="ECO:0000256" key="2">
    <source>
        <dbReference type="ARBA" id="ARBA00004496"/>
    </source>
</evidence>
<evidence type="ECO:0000256" key="1">
    <source>
        <dbReference type="ARBA" id="ARBA00004173"/>
    </source>
</evidence>
<dbReference type="InterPro" id="IPR009008">
    <property type="entry name" value="Val/Leu/Ile-tRNA-synth_edit"/>
</dbReference>
<dbReference type="Proteomes" id="UP000193922">
    <property type="component" value="Unassembled WGS sequence"/>
</dbReference>
<feature type="domain" description="Aminoacyl-tRNA synthetase class Ia" evidence="18">
    <location>
        <begin position="108"/>
        <end position="729"/>
    </location>
</feature>
<dbReference type="InterPro" id="IPR014729">
    <property type="entry name" value="Rossmann-like_a/b/a_fold"/>
</dbReference>
<dbReference type="SUPFAM" id="SSF50677">
    <property type="entry name" value="ValRS/IleRS/LeuRS editing domain"/>
    <property type="match status" value="1"/>
</dbReference>
<evidence type="ECO:0000256" key="17">
    <source>
        <dbReference type="SAM" id="MobiDB-lite"/>
    </source>
</evidence>
<name>A0A1Y1W9R6_9FUNG</name>
<keyword evidence="6 15" id="KW-0436">Ligase</keyword>
<dbReference type="PRINTS" id="PR00986">
    <property type="entry name" value="TRNASYNTHVAL"/>
</dbReference>
<dbReference type="EC" id="6.1.1.9" evidence="4"/>
<dbReference type="InterPro" id="IPR037118">
    <property type="entry name" value="Val-tRNA_synth_C_sf"/>
</dbReference>
<comment type="catalytic activity">
    <reaction evidence="13">
        <text>tRNA(Val) + L-valine + ATP = L-valyl-tRNA(Val) + AMP + diphosphate</text>
        <dbReference type="Rhea" id="RHEA:10704"/>
        <dbReference type="Rhea" id="RHEA-COMP:9672"/>
        <dbReference type="Rhea" id="RHEA-COMP:9708"/>
        <dbReference type="ChEBI" id="CHEBI:30616"/>
        <dbReference type="ChEBI" id="CHEBI:33019"/>
        <dbReference type="ChEBI" id="CHEBI:57762"/>
        <dbReference type="ChEBI" id="CHEBI:78442"/>
        <dbReference type="ChEBI" id="CHEBI:78537"/>
        <dbReference type="ChEBI" id="CHEBI:456215"/>
        <dbReference type="EC" id="6.1.1.9"/>
    </reaction>
</comment>
<evidence type="ECO:0000256" key="8">
    <source>
        <dbReference type="ARBA" id="ARBA00022840"/>
    </source>
</evidence>
<feature type="domain" description="Valyl-tRNA synthetase tRNA-binding arm" evidence="20">
    <location>
        <begin position="987"/>
        <end position="1044"/>
    </location>
</feature>
<dbReference type="FunFam" id="3.40.50.620:FF:000020">
    <property type="entry name" value="Valine--tRNA ligase, mitochondrial"/>
    <property type="match status" value="1"/>
</dbReference>
<evidence type="ECO:0000259" key="18">
    <source>
        <dbReference type="Pfam" id="PF00133"/>
    </source>
</evidence>
<dbReference type="FunFam" id="3.40.50.620:FF:000078">
    <property type="entry name" value="Valine--tRNA ligase, mitochondrial"/>
    <property type="match status" value="1"/>
</dbReference>
<comment type="subcellular location">
    <subcellularLocation>
        <location evidence="2">Cytoplasm</location>
    </subcellularLocation>
    <subcellularLocation>
        <location evidence="1">Mitochondrion</location>
    </subcellularLocation>
</comment>
<evidence type="ECO:0000256" key="15">
    <source>
        <dbReference type="RuleBase" id="RU363035"/>
    </source>
</evidence>
<dbReference type="NCBIfam" id="TIGR00422">
    <property type="entry name" value="valS"/>
    <property type="match status" value="1"/>
</dbReference>
<dbReference type="GO" id="GO:0005739">
    <property type="term" value="C:mitochondrion"/>
    <property type="evidence" value="ECO:0007669"/>
    <property type="project" value="UniProtKB-SubCell"/>
</dbReference>
<dbReference type="HAMAP" id="MF_02004">
    <property type="entry name" value="Val_tRNA_synth_type1"/>
    <property type="match status" value="1"/>
</dbReference>
<feature type="coiled-coil region" evidence="16">
    <location>
        <begin position="985"/>
        <end position="1012"/>
    </location>
</feature>
<dbReference type="AlphaFoldDB" id="A0A1Y1W9R6"/>
<evidence type="ECO:0000256" key="12">
    <source>
        <dbReference type="ARBA" id="ARBA00040837"/>
    </source>
</evidence>
<dbReference type="GO" id="GO:0005524">
    <property type="term" value="F:ATP binding"/>
    <property type="evidence" value="ECO:0007669"/>
    <property type="project" value="UniProtKB-KW"/>
</dbReference>
<feature type="domain" description="Methionyl/Valyl/Leucyl/Isoleucyl-tRNA synthetase anticodon-binding" evidence="19">
    <location>
        <begin position="775"/>
        <end position="923"/>
    </location>
</feature>
<evidence type="ECO:0000256" key="13">
    <source>
        <dbReference type="ARBA" id="ARBA00047552"/>
    </source>
</evidence>
<dbReference type="PANTHER" id="PTHR11946">
    <property type="entry name" value="VALYL-TRNA SYNTHETASES"/>
    <property type="match status" value="1"/>
</dbReference>
<protein>
    <recommendedName>
        <fullName evidence="14">Probable valine--tRNA ligase, cytoplasmic</fullName>
        <ecNumber evidence="4">6.1.1.9</ecNumber>
    </recommendedName>
    <alternativeName>
        <fullName evidence="12">Valine--tRNA ligase, mitochondrial</fullName>
    </alternativeName>
    <alternativeName>
        <fullName evidence="11">Valyl-tRNA synthetase</fullName>
    </alternativeName>
</protein>
<dbReference type="InterPro" id="IPR019499">
    <property type="entry name" value="Val-tRNA_synth_tRNA-bd"/>
</dbReference>
<dbReference type="PANTHER" id="PTHR11946:SF109">
    <property type="entry name" value="VALINE--TRNA LIGASE"/>
    <property type="match status" value="1"/>
</dbReference>
<gene>
    <name evidence="21" type="ORF">DL89DRAFT_151663</name>
</gene>
<keyword evidence="9 15" id="KW-0648">Protein biosynthesis</keyword>
<keyword evidence="8 15" id="KW-0067">ATP-binding</keyword>
<evidence type="ECO:0000256" key="16">
    <source>
        <dbReference type="SAM" id="Coils"/>
    </source>
</evidence>
<comment type="similarity">
    <text evidence="3 15">Belongs to the class-I aminoacyl-tRNA synthetase family.</text>
</comment>